<dbReference type="Pfam" id="PF03321">
    <property type="entry name" value="GH3"/>
    <property type="match status" value="1"/>
</dbReference>
<evidence type="ECO:0000313" key="3">
    <source>
        <dbReference type="Proteomes" id="UP000054217"/>
    </source>
</evidence>
<dbReference type="OrthoDB" id="10004661at2759"/>
<dbReference type="InParanoid" id="A0A0C3KL88"/>
<dbReference type="PANTHER" id="PTHR31901:SF9">
    <property type="entry name" value="GH3 DOMAIN-CONTAINING PROTEIN"/>
    <property type="match status" value="1"/>
</dbReference>
<dbReference type="InterPro" id="IPR004993">
    <property type="entry name" value="GH3"/>
</dbReference>
<reference evidence="3" key="2">
    <citation type="submission" date="2015-01" db="EMBL/GenBank/DDBJ databases">
        <title>Evolutionary Origins and Diversification of the Mycorrhizal Mutualists.</title>
        <authorList>
            <consortium name="DOE Joint Genome Institute"/>
            <consortium name="Mycorrhizal Genomics Consortium"/>
            <person name="Kohler A."/>
            <person name="Kuo A."/>
            <person name="Nagy L.G."/>
            <person name="Floudas D."/>
            <person name="Copeland A."/>
            <person name="Barry K.W."/>
            <person name="Cichocki N."/>
            <person name="Veneault-Fourrey C."/>
            <person name="LaButti K."/>
            <person name="Lindquist E.A."/>
            <person name="Lipzen A."/>
            <person name="Lundell T."/>
            <person name="Morin E."/>
            <person name="Murat C."/>
            <person name="Riley R."/>
            <person name="Ohm R."/>
            <person name="Sun H."/>
            <person name="Tunlid A."/>
            <person name="Henrissat B."/>
            <person name="Grigoriev I.V."/>
            <person name="Hibbett D.S."/>
            <person name="Martin F."/>
        </authorList>
    </citation>
    <scope>NUCLEOTIDE SEQUENCE [LARGE SCALE GENOMIC DNA]</scope>
    <source>
        <strain evidence="3">Marx 270</strain>
    </source>
</reference>
<dbReference type="AlphaFoldDB" id="A0A0C3KL88"/>
<dbReference type="GO" id="GO:0005737">
    <property type="term" value="C:cytoplasm"/>
    <property type="evidence" value="ECO:0007669"/>
    <property type="project" value="TreeGrafter"/>
</dbReference>
<organism evidence="2 3">
    <name type="scientific">Pisolithus tinctorius Marx 270</name>
    <dbReference type="NCBI Taxonomy" id="870435"/>
    <lineage>
        <taxon>Eukaryota</taxon>
        <taxon>Fungi</taxon>
        <taxon>Dikarya</taxon>
        <taxon>Basidiomycota</taxon>
        <taxon>Agaricomycotina</taxon>
        <taxon>Agaricomycetes</taxon>
        <taxon>Agaricomycetidae</taxon>
        <taxon>Boletales</taxon>
        <taxon>Sclerodermatineae</taxon>
        <taxon>Pisolithaceae</taxon>
        <taxon>Pisolithus</taxon>
    </lineage>
</organism>
<reference evidence="2 3" key="1">
    <citation type="submission" date="2014-04" db="EMBL/GenBank/DDBJ databases">
        <authorList>
            <consortium name="DOE Joint Genome Institute"/>
            <person name="Kuo A."/>
            <person name="Kohler A."/>
            <person name="Costa M.D."/>
            <person name="Nagy L.G."/>
            <person name="Floudas D."/>
            <person name="Copeland A."/>
            <person name="Barry K.W."/>
            <person name="Cichocki N."/>
            <person name="Veneault-Fourrey C."/>
            <person name="LaButti K."/>
            <person name="Lindquist E.A."/>
            <person name="Lipzen A."/>
            <person name="Lundell T."/>
            <person name="Morin E."/>
            <person name="Murat C."/>
            <person name="Sun H."/>
            <person name="Tunlid A."/>
            <person name="Henrissat B."/>
            <person name="Grigoriev I.V."/>
            <person name="Hibbett D.S."/>
            <person name="Martin F."/>
            <person name="Nordberg H.P."/>
            <person name="Cantor M.N."/>
            <person name="Hua S.X."/>
        </authorList>
    </citation>
    <scope>NUCLEOTIDE SEQUENCE [LARGE SCALE GENOMIC DNA]</scope>
    <source>
        <strain evidence="2 3">Marx 270</strain>
    </source>
</reference>
<keyword evidence="3" id="KW-1185">Reference proteome</keyword>
<gene>
    <name evidence="2" type="ORF">M404DRAFT_21304</name>
</gene>
<evidence type="ECO:0000259" key="1">
    <source>
        <dbReference type="Pfam" id="PF23571"/>
    </source>
</evidence>
<dbReference type="HOGENOM" id="CLU_032936_0_0_1"/>
<name>A0A0C3KL88_PISTI</name>
<protein>
    <recommendedName>
        <fullName evidence="1">GH3 middle domain-containing protein</fullName>
    </recommendedName>
</protein>
<sequence>MLAVIKKNRHTRCFSESPAFAAFHSAIRNFGREDNDGISDDILLDTFRTTIPLTTYDSYELFVAKFLSETCQEDDVRDMFSPGLPHHIAVSISTSSPKPKFFCQYLHEGSMRYGDGNGGETFWTFSLYYRQLVKIQNRNGDLIRTIPVAMGPSEMVRLRNGLKVENDHLNIMLAAGEWATSPVAVGFIRKYRTFLLTHTLFALGHSKVETIFIVFTTSAVDMIRYMEEEWETLVASIETGELPPWDGINDVREYLEFHFPPRLERAAQLRAVGKPTDQPGWLLKIWPMLKSVISIGSGVFSVAVPKLRFHLGSDVQLRSLGFHSSETHVATVYDPSDLNLFKATSQDIIEYLDVTKAENASSIVPPWLVEIGKHYEVVCTTHDGLWRYRLGDIVEIAGFDPTNGSPIMRYFER</sequence>
<accession>A0A0C3KL88</accession>
<proteinExistence type="predicted"/>
<feature type="domain" description="GH3 middle" evidence="1">
    <location>
        <begin position="349"/>
        <end position="412"/>
    </location>
</feature>
<evidence type="ECO:0000313" key="2">
    <source>
        <dbReference type="EMBL" id="KIO10342.1"/>
    </source>
</evidence>
<dbReference type="Pfam" id="PF23571">
    <property type="entry name" value="GH3_M"/>
    <property type="match status" value="1"/>
</dbReference>
<dbReference type="PANTHER" id="PTHR31901">
    <property type="entry name" value="GH3 DOMAIN-CONTAINING PROTEIN"/>
    <property type="match status" value="1"/>
</dbReference>
<dbReference type="Proteomes" id="UP000054217">
    <property type="component" value="Unassembled WGS sequence"/>
</dbReference>
<dbReference type="InterPro" id="IPR055377">
    <property type="entry name" value="GH3_M"/>
</dbReference>
<dbReference type="GO" id="GO:0016881">
    <property type="term" value="F:acid-amino acid ligase activity"/>
    <property type="evidence" value="ECO:0007669"/>
    <property type="project" value="TreeGrafter"/>
</dbReference>
<dbReference type="EMBL" id="KN831952">
    <property type="protein sequence ID" value="KIO10342.1"/>
    <property type="molecule type" value="Genomic_DNA"/>
</dbReference>